<gene>
    <name evidence="1" type="ORF">ACOLOM_LOCUS6182</name>
</gene>
<sequence>NPAIATEYTMHSAPATVAQYSPSGYYIASGDMQGSVRIWDTIQAEQILKNEVKVIAGRINDIAWDSESKRLIAVGDGKERRGHAFMFDTGSSAGEIIGHLKVINSVSIRQQRPFRAATGSDDFTVVFYHGAPYKYNFTIRDHTAFVQSVKFSPDGEKLVTAGSDKKIFLYEGKTGNKLSNLSEAAGEGAHTGGVYAVSWSPDSKRILTSSGDKTVKIWDIETQKVVQ</sequence>
<reference evidence="1" key="1">
    <citation type="submission" date="2021-06" db="EMBL/GenBank/DDBJ databases">
        <authorList>
            <person name="Kallberg Y."/>
            <person name="Tangrot J."/>
            <person name="Rosling A."/>
        </authorList>
    </citation>
    <scope>NUCLEOTIDE SEQUENCE</scope>
    <source>
        <strain evidence="1">CL356</strain>
    </source>
</reference>
<evidence type="ECO:0000313" key="1">
    <source>
        <dbReference type="EMBL" id="CAG8586954.1"/>
    </source>
</evidence>
<evidence type="ECO:0000313" key="2">
    <source>
        <dbReference type="Proteomes" id="UP000789525"/>
    </source>
</evidence>
<proteinExistence type="predicted"/>
<accession>A0ACA9MJ59</accession>
<keyword evidence="2" id="KW-1185">Reference proteome</keyword>
<comment type="caution">
    <text evidence="1">The sequence shown here is derived from an EMBL/GenBank/DDBJ whole genome shotgun (WGS) entry which is preliminary data.</text>
</comment>
<dbReference type="EMBL" id="CAJVPT010012357">
    <property type="protein sequence ID" value="CAG8586954.1"/>
    <property type="molecule type" value="Genomic_DNA"/>
</dbReference>
<name>A0ACA9MJ59_9GLOM</name>
<dbReference type="Proteomes" id="UP000789525">
    <property type="component" value="Unassembled WGS sequence"/>
</dbReference>
<feature type="non-terminal residue" evidence="1">
    <location>
        <position position="1"/>
    </location>
</feature>
<organism evidence="1 2">
    <name type="scientific">Acaulospora colombiana</name>
    <dbReference type="NCBI Taxonomy" id="27376"/>
    <lineage>
        <taxon>Eukaryota</taxon>
        <taxon>Fungi</taxon>
        <taxon>Fungi incertae sedis</taxon>
        <taxon>Mucoromycota</taxon>
        <taxon>Glomeromycotina</taxon>
        <taxon>Glomeromycetes</taxon>
        <taxon>Diversisporales</taxon>
        <taxon>Acaulosporaceae</taxon>
        <taxon>Acaulospora</taxon>
    </lineage>
</organism>
<protein>
    <submittedName>
        <fullName evidence="1">14991_t:CDS:1</fullName>
    </submittedName>
</protein>